<dbReference type="InterPro" id="IPR007627">
    <property type="entry name" value="RNA_pol_sigma70_r2"/>
</dbReference>
<evidence type="ECO:0000259" key="5">
    <source>
        <dbReference type="Pfam" id="PF04542"/>
    </source>
</evidence>
<dbReference type="InterPro" id="IPR013325">
    <property type="entry name" value="RNA_pol_sigma_r2"/>
</dbReference>
<keyword evidence="4" id="KW-0804">Transcription</keyword>
<dbReference type="Gene3D" id="1.10.10.10">
    <property type="entry name" value="Winged helix-like DNA-binding domain superfamily/Winged helix DNA-binding domain"/>
    <property type="match status" value="1"/>
</dbReference>
<dbReference type="InterPro" id="IPR039425">
    <property type="entry name" value="RNA_pol_sigma-70-like"/>
</dbReference>
<dbReference type="InterPro" id="IPR013324">
    <property type="entry name" value="RNA_pol_sigma_r3/r4-like"/>
</dbReference>
<dbReference type="SUPFAM" id="SSF88659">
    <property type="entry name" value="Sigma3 and sigma4 domains of RNA polymerase sigma factors"/>
    <property type="match status" value="1"/>
</dbReference>
<dbReference type="RefSeq" id="WP_264280437.1">
    <property type="nucleotide sequence ID" value="NZ_CP107006.1"/>
</dbReference>
<evidence type="ECO:0000256" key="3">
    <source>
        <dbReference type="ARBA" id="ARBA00023082"/>
    </source>
</evidence>
<reference evidence="7" key="1">
    <citation type="submission" date="2022-10" db="EMBL/GenBank/DDBJ databases">
        <title>Chitinophaga sp. nov., isolated from soil.</title>
        <authorList>
            <person name="Jeon C.O."/>
        </authorList>
    </citation>
    <scope>NUCLEOTIDE SEQUENCE</scope>
    <source>
        <strain evidence="7">R8</strain>
    </source>
</reference>
<gene>
    <name evidence="7" type="ORF">MKQ68_18685</name>
</gene>
<evidence type="ECO:0000256" key="1">
    <source>
        <dbReference type="ARBA" id="ARBA00010641"/>
    </source>
</evidence>
<dbReference type="Pfam" id="PF04542">
    <property type="entry name" value="Sigma70_r2"/>
    <property type="match status" value="1"/>
</dbReference>
<dbReference type="SUPFAM" id="SSF88946">
    <property type="entry name" value="Sigma2 domain of RNA polymerase sigma factors"/>
    <property type="match status" value="1"/>
</dbReference>
<evidence type="ECO:0000259" key="6">
    <source>
        <dbReference type="Pfam" id="PF08281"/>
    </source>
</evidence>
<evidence type="ECO:0000313" key="8">
    <source>
        <dbReference type="Proteomes" id="UP001162741"/>
    </source>
</evidence>
<dbReference type="InterPro" id="IPR036388">
    <property type="entry name" value="WH-like_DNA-bd_sf"/>
</dbReference>
<protein>
    <submittedName>
        <fullName evidence="7">Sigma-70 family RNA polymerase sigma factor</fullName>
    </submittedName>
</protein>
<dbReference type="EMBL" id="CP107006">
    <property type="protein sequence ID" value="UYQ92118.1"/>
    <property type="molecule type" value="Genomic_DNA"/>
</dbReference>
<dbReference type="Proteomes" id="UP001162741">
    <property type="component" value="Chromosome"/>
</dbReference>
<dbReference type="InterPro" id="IPR014284">
    <property type="entry name" value="RNA_pol_sigma-70_dom"/>
</dbReference>
<feature type="domain" description="RNA polymerase sigma-70 region 2" evidence="5">
    <location>
        <begin position="24"/>
        <end position="90"/>
    </location>
</feature>
<dbReference type="PANTHER" id="PTHR43133">
    <property type="entry name" value="RNA POLYMERASE ECF-TYPE SIGMA FACTO"/>
    <property type="match status" value="1"/>
</dbReference>
<dbReference type="Gene3D" id="1.10.1740.10">
    <property type="match status" value="1"/>
</dbReference>
<evidence type="ECO:0000256" key="4">
    <source>
        <dbReference type="ARBA" id="ARBA00023163"/>
    </source>
</evidence>
<keyword evidence="3" id="KW-0731">Sigma factor</keyword>
<keyword evidence="8" id="KW-1185">Reference proteome</keyword>
<organism evidence="7 8">
    <name type="scientific">Chitinophaga horti</name>
    <dbReference type="NCBI Taxonomy" id="2920382"/>
    <lineage>
        <taxon>Bacteria</taxon>
        <taxon>Pseudomonadati</taxon>
        <taxon>Bacteroidota</taxon>
        <taxon>Chitinophagia</taxon>
        <taxon>Chitinophagales</taxon>
        <taxon>Chitinophagaceae</taxon>
        <taxon>Chitinophaga</taxon>
    </lineage>
</organism>
<comment type="similarity">
    <text evidence="1">Belongs to the sigma-70 factor family. ECF subfamily.</text>
</comment>
<dbReference type="PANTHER" id="PTHR43133:SF46">
    <property type="entry name" value="RNA POLYMERASE SIGMA-70 FACTOR ECF SUBFAMILY"/>
    <property type="match status" value="1"/>
</dbReference>
<feature type="domain" description="RNA polymerase sigma factor 70 region 4 type 2" evidence="6">
    <location>
        <begin position="119"/>
        <end position="171"/>
    </location>
</feature>
<keyword evidence="2" id="KW-0805">Transcription regulation</keyword>
<evidence type="ECO:0000313" key="7">
    <source>
        <dbReference type="EMBL" id="UYQ92118.1"/>
    </source>
</evidence>
<sequence>MHQYQDTDLIQRLKEGDVSAYDALFLKYYKLLCINAYWFLQNEQEAEDLVQGFFIDIWEKQLYHQFSGDLKGYLHTAVKNRCLNHLKKQQSQAEKQEAYGLLQDSSDAPPEDAGPDYHRKLQHTLNDMEGQKKVAVHLVYMEGKRYKEAADEMGVSVNSFKTHLKRGLKMLREIMKK</sequence>
<dbReference type="Pfam" id="PF08281">
    <property type="entry name" value="Sigma70_r4_2"/>
    <property type="match status" value="1"/>
</dbReference>
<accession>A0ABY6IXL0</accession>
<name>A0ABY6IXL0_9BACT</name>
<evidence type="ECO:0000256" key="2">
    <source>
        <dbReference type="ARBA" id="ARBA00023015"/>
    </source>
</evidence>
<dbReference type="NCBIfam" id="TIGR02937">
    <property type="entry name" value="sigma70-ECF"/>
    <property type="match status" value="1"/>
</dbReference>
<dbReference type="InterPro" id="IPR013249">
    <property type="entry name" value="RNA_pol_sigma70_r4_t2"/>
</dbReference>
<proteinExistence type="inferred from homology"/>